<dbReference type="Proteomes" id="UP000078596">
    <property type="component" value="Chromosome"/>
</dbReference>
<accession>A0A191ZG18</accession>
<sequence>MKKKILSLLVASAVAAPLMSTLAQADSFTGNIGVASKYILRGITNSPENENAALQGGFDYGFDSGFSLGYWGSSLGYSDPGKSKGFENDFYGGYNNSIGDFNYGIGVVHYAYINISHSDGTEVYGSLGYGPLTFGAKTLVKDVAWGNKGDTYWTLDFNHALPKGFTFDTMLGYYTYKNSGKYIASTPKSSAFRYADIGLSHPIGNTGAVMGAHYIIGGQDRNGVHQKNAVWFNISYSFDVK</sequence>
<dbReference type="InterPro" id="IPR010239">
    <property type="entry name" value="CHP02001"/>
</dbReference>
<dbReference type="STRING" id="1860122.A9404_04885"/>
<evidence type="ECO:0008006" key="4">
    <source>
        <dbReference type="Google" id="ProtNLM"/>
    </source>
</evidence>
<protein>
    <recommendedName>
        <fullName evidence="4">Outer membrane protein beta-barrel domain-containing protein</fullName>
    </recommendedName>
</protein>
<dbReference type="KEGG" id="haz:A9404_04885"/>
<evidence type="ECO:0000256" key="1">
    <source>
        <dbReference type="SAM" id="SignalP"/>
    </source>
</evidence>
<feature type="signal peptide" evidence="1">
    <location>
        <begin position="1"/>
        <end position="25"/>
    </location>
</feature>
<dbReference type="EMBL" id="CP016027">
    <property type="protein sequence ID" value="ANJ66797.1"/>
    <property type="molecule type" value="Genomic_DNA"/>
</dbReference>
<dbReference type="OrthoDB" id="9793561at2"/>
<feature type="chain" id="PRO_5008250350" description="Outer membrane protein beta-barrel domain-containing protein" evidence="1">
    <location>
        <begin position="26"/>
        <end position="241"/>
    </location>
</feature>
<dbReference type="AlphaFoldDB" id="A0A191ZG18"/>
<keyword evidence="3" id="KW-1185">Reference proteome</keyword>
<reference evidence="2 3" key="1">
    <citation type="submission" date="2016-06" db="EMBL/GenBank/DDBJ databases">
        <title>Insight into the functional genes involving in sulfur oxidation in Pearl River water.</title>
        <authorList>
            <person name="Luo J."/>
            <person name="Tan X."/>
            <person name="Lin W."/>
        </authorList>
    </citation>
    <scope>NUCLEOTIDE SEQUENCE [LARGE SCALE GENOMIC DNA]</scope>
    <source>
        <strain evidence="2 3">LS2</strain>
    </source>
</reference>
<organism evidence="2 3">
    <name type="scientific">Halothiobacillus diazotrophicus</name>
    <dbReference type="NCBI Taxonomy" id="1860122"/>
    <lineage>
        <taxon>Bacteria</taxon>
        <taxon>Pseudomonadati</taxon>
        <taxon>Pseudomonadota</taxon>
        <taxon>Gammaproteobacteria</taxon>
        <taxon>Chromatiales</taxon>
        <taxon>Halothiobacillaceae</taxon>
        <taxon>Halothiobacillus</taxon>
    </lineage>
</organism>
<evidence type="ECO:0000313" key="3">
    <source>
        <dbReference type="Proteomes" id="UP000078596"/>
    </source>
</evidence>
<gene>
    <name evidence="2" type="ORF">A9404_04885</name>
</gene>
<dbReference type="NCBIfam" id="TIGR02001">
    <property type="entry name" value="gcw_chp"/>
    <property type="match status" value="1"/>
</dbReference>
<dbReference type="Pfam" id="PF09694">
    <property type="entry name" value="Gcw_chp"/>
    <property type="match status" value="1"/>
</dbReference>
<keyword evidence="1" id="KW-0732">Signal</keyword>
<evidence type="ECO:0000313" key="2">
    <source>
        <dbReference type="EMBL" id="ANJ66797.1"/>
    </source>
</evidence>
<dbReference type="RefSeq" id="WP_066099159.1">
    <property type="nucleotide sequence ID" value="NZ_CP016027.1"/>
</dbReference>
<proteinExistence type="predicted"/>
<name>A0A191ZG18_9GAMM</name>